<evidence type="ECO:0000313" key="7">
    <source>
        <dbReference type="Proteomes" id="UP001358417"/>
    </source>
</evidence>
<feature type="compositionally biased region" description="Polar residues" evidence="4">
    <location>
        <begin position="117"/>
        <end position="153"/>
    </location>
</feature>
<dbReference type="InterPro" id="IPR051232">
    <property type="entry name" value="ARID/SWI1_ChromRemod"/>
</dbReference>
<dbReference type="GO" id="GO:0016514">
    <property type="term" value="C:SWI/SNF complex"/>
    <property type="evidence" value="ECO:0007669"/>
    <property type="project" value="TreeGrafter"/>
</dbReference>
<dbReference type="Pfam" id="PF01388">
    <property type="entry name" value="ARID"/>
    <property type="match status" value="1"/>
</dbReference>
<proteinExistence type="predicted"/>
<accession>A0AAV9MXM9</accession>
<dbReference type="RefSeq" id="XP_064700897.1">
    <property type="nucleotide sequence ID" value="XM_064852911.1"/>
</dbReference>
<dbReference type="PANTHER" id="PTHR13964">
    <property type="entry name" value="RBP-RELATED"/>
    <property type="match status" value="1"/>
</dbReference>
<dbReference type="EMBL" id="JAVRRD010000038">
    <property type="protein sequence ID" value="KAK5045265.1"/>
    <property type="molecule type" value="Genomic_DNA"/>
</dbReference>
<keyword evidence="1" id="KW-0805">Transcription regulation</keyword>
<keyword evidence="3" id="KW-0539">Nucleus</keyword>
<evidence type="ECO:0000256" key="1">
    <source>
        <dbReference type="ARBA" id="ARBA00023015"/>
    </source>
</evidence>
<feature type="region of interest" description="Disordered" evidence="4">
    <location>
        <begin position="253"/>
        <end position="291"/>
    </location>
</feature>
<evidence type="ECO:0000256" key="2">
    <source>
        <dbReference type="ARBA" id="ARBA00023163"/>
    </source>
</evidence>
<gene>
    <name evidence="6" type="ORF">LTR84_009371</name>
</gene>
<evidence type="ECO:0000256" key="4">
    <source>
        <dbReference type="SAM" id="MobiDB-lite"/>
    </source>
</evidence>
<feature type="domain" description="ARID" evidence="5">
    <location>
        <begin position="289"/>
        <end position="382"/>
    </location>
</feature>
<dbReference type="Gene3D" id="1.10.150.60">
    <property type="entry name" value="ARID DNA-binding domain"/>
    <property type="match status" value="1"/>
</dbReference>
<dbReference type="SMART" id="SM00501">
    <property type="entry name" value="BRIGHT"/>
    <property type="match status" value="1"/>
</dbReference>
<feature type="compositionally biased region" description="Polar residues" evidence="4">
    <location>
        <begin position="445"/>
        <end position="494"/>
    </location>
</feature>
<feature type="compositionally biased region" description="Polar residues" evidence="4">
    <location>
        <begin position="419"/>
        <end position="437"/>
    </location>
</feature>
<dbReference type="PANTHER" id="PTHR13964:SF27">
    <property type="entry name" value="HAT-TRICK, ISOFORM D"/>
    <property type="match status" value="1"/>
</dbReference>
<evidence type="ECO:0000313" key="6">
    <source>
        <dbReference type="EMBL" id="KAK5045265.1"/>
    </source>
</evidence>
<dbReference type="InterPro" id="IPR036431">
    <property type="entry name" value="ARID_dom_sf"/>
</dbReference>
<dbReference type="SUPFAM" id="SSF46774">
    <property type="entry name" value="ARID-like"/>
    <property type="match status" value="1"/>
</dbReference>
<dbReference type="SMART" id="SM01014">
    <property type="entry name" value="ARID"/>
    <property type="match status" value="1"/>
</dbReference>
<protein>
    <recommendedName>
        <fullName evidence="5">ARID domain-containing protein</fullName>
    </recommendedName>
</protein>
<name>A0AAV9MXM9_9EURO</name>
<comment type="caution">
    <text evidence="6">The sequence shown here is derived from an EMBL/GenBank/DDBJ whole genome shotgun (WGS) entry which is preliminary data.</text>
</comment>
<feature type="compositionally biased region" description="Pro residues" evidence="4">
    <location>
        <begin position="267"/>
        <end position="290"/>
    </location>
</feature>
<dbReference type="GeneID" id="89977530"/>
<dbReference type="InterPro" id="IPR001606">
    <property type="entry name" value="ARID_dom"/>
</dbReference>
<dbReference type="AlphaFoldDB" id="A0AAV9MXM9"/>
<dbReference type="GO" id="GO:0006357">
    <property type="term" value="P:regulation of transcription by RNA polymerase II"/>
    <property type="evidence" value="ECO:0007669"/>
    <property type="project" value="TreeGrafter"/>
</dbReference>
<organism evidence="6 7">
    <name type="scientific">Exophiala bonariae</name>
    <dbReference type="NCBI Taxonomy" id="1690606"/>
    <lineage>
        <taxon>Eukaryota</taxon>
        <taxon>Fungi</taxon>
        <taxon>Dikarya</taxon>
        <taxon>Ascomycota</taxon>
        <taxon>Pezizomycotina</taxon>
        <taxon>Eurotiomycetes</taxon>
        <taxon>Chaetothyriomycetidae</taxon>
        <taxon>Chaetothyriales</taxon>
        <taxon>Herpotrichiellaceae</taxon>
        <taxon>Exophiala</taxon>
    </lineage>
</organism>
<keyword evidence="2" id="KW-0804">Transcription</keyword>
<feature type="compositionally biased region" description="Polar residues" evidence="4">
    <location>
        <begin position="395"/>
        <end position="406"/>
    </location>
</feature>
<dbReference type="CDD" id="cd16100">
    <property type="entry name" value="ARID"/>
    <property type="match status" value="1"/>
</dbReference>
<keyword evidence="7" id="KW-1185">Reference proteome</keyword>
<evidence type="ECO:0000259" key="5">
    <source>
        <dbReference type="PROSITE" id="PS51011"/>
    </source>
</evidence>
<reference evidence="6 7" key="1">
    <citation type="submission" date="2023-08" db="EMBL/GenBank/DDBJ databases">
        <title>Black Yeasts Isolated from many extreme environments.</title>
        <authorList>
            <person name="Coleine C."/>
            <person name="Stajich J.E."/>
            <person name="Selbmann L."/>
        </authorList>
    </citation>
    <scope>NUCLEOTIDE SEQUENCE [LARGE SCALE GENOMIC DNA]</scope>
    <source>
        <strain evidence="6 7">CCFEE 5792</strain>
    </source>
</reference>
<dbReference type="PROSITE" id="PS51011">
    <property type="entry name" value="ARID"/>
    <property type="match status" value="1"/>
</dbReference>
<feature type="region of interest" description="Disordered" evidence="4">
    <location>
        <begin position="385"/>
        <end position="515"/>
    </location>
</feature>
<evidence type="ECO:0000256" key="3">
    <source>
        <dbReference type="ARBA" id="ARBA00023242"/>
    </source>
</evidence>
<dbReference type="Proteomes" id="UP001358417">
    <property type="component" value="Unassembled WGS sequence"/>
</dbReference>
<dbReference type="GO" id="GO:0000976">
    <property type="term" value="F:transcription cis-regulatory region binding"/>
    <property type="evidence" value="ECO:0007669"/>
    <property type="project" value="TreeGrafter"/>
</dbReference>
<feature type="region of interest" description="Disordered" evidence="4">
    <location>
        <begin position="72"/>
        <end position="214"/>
    </location>
</feature>
<sequence>MNPWPSDSSLTPNNHVGFGVPMDAGMSFLQPPQTINPAQFQNPAFLNGAGRTASPAFHNPVYQTNPVIPSKRAREDSLATSPRQAPGGIPGSRSQTPGQVPFPGYNPQANGAPPMSNAPTPFQHLQATSNATPSPTISQLNQFNQNSGSQRVATASPSPFSPQHAPPHASPAPDHGNRVGTPHDNPQNFMPNGAFPPGFSQPQFGQSMNNGMPPQMGMSPQPNMVHQQQGMNNAQRNYQMQLQAQARQMQIQAQAQARMNGTMGGSGPPPGPHPQMPAGPPSTFQPPRPSNPEEFLRGLQTFMAARGRTVELNPTICGRQVQLLRLYAAVVKSGGSQRLTKMNQWAVLAQQFGFQGQQQIQAGQELQAYWLNNLAPYEAAWHHNQQKQRMAAQAAIQTQGQSQMSPTRDVHPPQDPSHQKTPSLNGQSVPPMQQANAHNFAPSVANHTQQEPPVTPQHRQSISRQFDPQQISALQAQAHAQGQTPQKRPQTASTKPLEPEIDLNKPLSRPIEEPFRPDVLPTSRFHGPINVEEVFILSQHITELKPVAPSARELGIIDVHALTMAIKSGLHADTRVALDTLITISTESSFQLALAECDDLMDALIDCAQDQVSYLSEHTQSISDEISLLSYEDLIRQCRLDTEQLQDPPQFGTVLYDLERAADRLICITTLIRNFSFYEPNFGVLGQPEILKLLSTVIRQMGTTESFLRNNRNALDFVKDVVIYLSNLSTSLELPGREEALCILHFLLIFAPTPAPTSSATSKVSFTIYTPSLHKYMPSAVDSLAKLLAHDEPNRTYFKAIFAADCQSSPPYELLTRTFGLAISSVPVGSPHTRTIIEARKPFLLQGMLAAEILAGLAPGSDHGLARSWLESEDGFAGNLLRLVSLLSAVSAARTSQATPRHASQQNSRNIAEQDANGYGAMSNRAMAVLKTLVQKSRTIGENGSTVVPLGVMPKKESLLGAMIQEDIDPGILRQLCVYAGLEE</sequence>